<dbReference type="EMBL" id="JBFNXQ010000088">
    <property type="protein sequence ID" value="MEX5720792.1"/>
    <property type="molecule type" value="Genomic_DNA"/>
</dbReference>
<dbReference type="RefSeq" id="WP_369209611.1">
    <property type="nucleotide sequence ID" value="NZ_JBFNXQ010000088.1"/>
</dbReference>
<keyword evidence="2" id="KW-1185">Reference proteome</keyword>
<evidence type="ECO:0000313" key="2">
    <source>
        <dbReference type="Proteomes" id="UP001560045"/>
    </source>
</evidence>
<name>A0ABV3XKB6_9ACTN</name>
<evidence type="ECO:0000313" key="1">
    <source>
        <dbReference type="EMBL" id="MEX5720792.1"/>
    </source>
</evidence>
<sequence length="66" mass="6520">MGIADPCPLPLAITIDAAHGHEDRANARTQLLGGPATAAAPSLLGSLADRHGLAAAFALEPVLIGA</sequence>
<proteinExistence type="predicted"/>
<gene>
    <name evidence="1" type="ORF">ABQ292_20765</name>
</gene>
<organism evidence="1 2">
    <name type="scientific">Geodermatophilus maliterrae</name>
    <dbReference type="NCBI Taxonomy" id="3162531"/>
    <lineage>
        <taxon>Bacteria</taxon>
        <taxon>Bacillati</taxon>
        <taxon>Actinomycetota</taxon>
        <taxon>Actinomycetes</taxon>
        <taxon>Geodermatophilales</taxon>
        <taxon>Geodermatophilaceae</taxon>
        <taxon>Geodermatophilus</taxon>
    </lineage>
</organism>
<comment type="caution">
    <text evidence="1">The sequence shown here is derived from an EMBL/GenBank/DDBJ whole genome shotgun (WGS) entry which is preliminary data.</text>
</comment>
<accession>A0ABV3XKB6</accession>
<protein>
    <submittedName>
        <fullName evidence="1">Uncharacterized protein</fullName>
    </submittedName>
</protein>
<dbReference type="Proteomes" id="UP001560045">
    <property type="component" value="Unassembled WGS sequence"/>
</dbReference>
<reference evidence="1 2" key="1">
    <citation type="submission" date="2024-06" db="EMBL/GenBank/DDBJ databases">
        <title>Draft genome sequence of Geodermatophilus badlandi, a novel member of the Geodermatophilaceae isolated from badland sedimentary rocks in the Red desert, Wyoming, USA.</title>
        <authorList>
            <person name="Ben Tekaya S."/>
            <person name="Nouioui I."/>
            <person name="Flores G.M."/>
            <person name="Shaal M.N."/>
            <person name="Bredoire F."/>
            <person name="Basile F."/>
            <person name="Van Diepen L."/>
            <person name="Ward N.L."/>
        </authorList>
    </citation>
    <scope>NUCLEOTIDE SEQUENCE [LARGE SCALE GENOMIC DNA]</scope>
    <source>
        <strain evidence="1 2">WL48A</strain>
    </source>
</reference>